<dbReference type="PROSITE" id="PS00477">
    <property type="entry name" value="ALPHA_2_MACROGLOBULIN"/>
    <property type="match status" value="1"/>
</dbReference>
<keyword evidence="10" id="KW-0472">Membrane</keyword>
<dbReference type="InterPro" id="IPR009048">
    <property type="entry name" value="A-macroglobulin_rcpt-bd"/>
</dbReference>
<evidence type="ECO:0000256" key="14">
    <source>
        <dbReference type="ARBA" id="ARBA00056820"/>
    </source>
</evidence>
<dbReference type="Gene3D" id="2.60.40.2950">
    <property type="match status" value="1"/>
</dbReference>
<accession>A0A6I8TG18</accession>
<dbReference type="Pfam" id="PF01835">
    <property type="entry name" value="MG2"/>
    <property type="match status" value="1"/>
</dbReference>
<proteinExistence type="inferred from homology"/>
<evidence type="ECO:0000256" key="16">
    <source>
        <dbReference type="ARBA" id="ARBA00063008"/>
    </source>
</evidence>
<dbReference type="Proteomes" id="UP000008820">
    <property type="component" value="Chromosome 2"/>
</dbReference>
<dbReference type="FunFam" id="2.60.40.10:FF:000155">
    <property type="entry name" value="complement C3 isoform X1"/>
    <property type="match status" value="1"/>
</dbReference>
<evidence type="ECO:0000256" key="13">
    <source>
        <dbReference type="ARBA" id="ARBA00023288"/>
    </source>
</evidence>
<evidence type="ECO:0000256" key="19">
    <source>
        <dbReference type="ARBA" id="ARBA00078071"/>
    </source>
</evidence>
<evidence type="ECO:0000256" key="11">
    <source>
        <dbReference type="ARBA" id="ARBA00023157"/>
    </source>
</evidence>
<dbReference type="GO" id="GO:0005886">
    <property type="term" value="C:plasma membrane"/>
    <property type="evidence" value="ECO:0007669"/>
    <property type="project" value="UniProtKB-SubCell"/>
</dbReference>
<dbReference type="GO" id="GO:0002376">
    <property type="term" value="P:immune system process"/>
    <property type="evidence" value="ECO:0007669"/>
    <property type="project" value="UniProtKB-KW"/>
</dbReference>
<keyword evidence="6" id="KW-0336">GPI-anchor</keyword>
<keyword evidence="4" id="KW-1003">Cell membrane</keyword>
<dbReference type="SMART" id="SM01361">
    <property type="entry name" value="A2M_recep"/>
    <property type="match status" value="1"/>
</dbReference>
<dbReference type="Pfam" id="PF07703">
    <property type="entry name" value="A2M_BRD"/>
    <property type="match status" value="1"/>
</dbReference>
<dbReference type="InterPro" id="IPR036595">
    <property type="entry name" value="A-macroglobulin_rcpt-bd_sf"/>
</dbReference>
<dbReference type="InterPro" id="IPR011625">
    <property type="entry name" value="A2M_N_BRD"/>
</dbReference>
<name>A0A6I8TG18_AEDAE</name>
<dbReference type="InterPro" id="IPR001599">
    <property type="entry name" value="Macroglobln_a2"/>
</dbReference>
<evidence type="ECO:0000256" key="12">
    <source>
        <dbReference type="ARBA" id="ARBA00023180"/>
    </source>
</evidence>
<protein>
    <recommendedName>
        <fullName evidence="18">CD109 antigen</fullName>
    </recommendedName>
    <alternativeName>
        <fullName evidence="19">TEP1-F</fullName>
    </alternativeName>
</protein>
<evidence type="ECO:0000256" key="8">
    <source>
        <dbReference type="ARBA" id="ARBA00022859"/>
    </source>
</evidence>
<dbReference type="InterPro" id="IPR049135">
    <property type="entry name" value="TEP1_CUB2"/>
</dbReference>
<keyword evidence="7" id="KW-0732">Signal</keyword>
<dbReference type="Gene3D" id="2.20.130.20">
    <property type="match status" value="1"/>
</dbReference>
<dbReference type="Pfam" id="PF17791">
    <property type="entry name" value="MG3"/>
    <property type="match status" value="1"/>
</dbReference>
<dbReference type="Gene3D" id="1.50.10.20">
    <property type="match status" value="1"/>
</dbReference>
<dbReference type="Gene3D" id="2.60.40.1930">
    <property type="match status" value="2"/>
</dbReference>
<dbReference type="SMART" id="SM01360">
    <property type="entry name" value="A2M"/>
    <property type="match status" value="1"/>
</dbReference>
<organism evidence="23 24">
    <name type="scientific">Aedes aegypti</name>
    <name type="common">Yellowfever mosquito</name>
    <name type="synonym">Culex aegypti</name>
    <dbReference type="NCBI Taxonomy" id="7159"/>
    <lineage>
        <taxon>Eukaryota</taxon>
        <taxon>Metazoa</taxon>
        <taxon>Ecdysozoa</taxon>
        <taxon>Arthropoda</taxon>
        <taxon>Hexapoda</taxon>
        <taxon>Insecta</taxon>
        <taxon>Pterygota</taxon>
        <taxon>Neoptera</taxon>
        <taxon>Endopterygota</taxon>
        <taxon>Diptera</taxon>
        <taxon>Nematocera</taxon>
        <taxon>Culicoidea</taxon>
        <taxon>Culicidae</taxon>
        <taxon>Culicinae</taxon>
        <taxon>Aedini</taxon>
        <taxon>Aedes</taxon>
        <taxon>Stegomyia</taxon>
    </lineage>
</organism>
<evidence type="ECO:0000259" key="21">
    <source>
        <dbReference type="SMART" id="SM01360"/>
    </source>
</evidence>
<dbReference type="CDD" id="cd02897">
    <property type="entry name" value="A2M_2"/>
    <property type="match status" value="1"/>
</dbReference>
<dbReference type="GO" id="GO:0005615">
    <property type="term" value="C:extracellular space"/>
    <property type="evidence" value="ECO:0007669"/>
    <property type="project" value="InterPro"/>
</dbReference>
<comment type="subunit">
    <text evidence="16">Heterodimer; disulfide-linked. Interacts with TGFB1 and TGFBR1. Forms a heteromeric complex with TGFBR1, TGFBR2 and TGFBR3 in a ligand-independent manner.</text>
</comment>
<evidence type="ECO:0000256" key="10">
    <source>
        <dbReference type="ARBA" id="ARBA00023136"/>
    </source>
</evidence>
<dbReference type="SMART" id="SM01359">
    <property type="entry name" value="A2M_N_2"/>
    <property type="match status" value="1"/>
</dbReference>
<dbReference type="SUPFAM" id="SSF48239">
    <property type="entry name" value="Terpenoid cyclases/Protein prenyltransferases"/>
    <property type="match status" value="1"/>
</dbReference>
<keyword evidence="13" id="KW-0449">Lipoprotein</keyword>
<evidence type="ECO:0000256" key="15">
    <source>
        <dbReference type="ARBA" id="ARBA00057615"/>
    </source>
</evidence>
<comment type="subunit">
    <text evidence="17">Heterodimer of a TEP1-N chain and an TEP1-C chain non-covalently linked. Forms a complex composed of TEP1-N and TEP1-C heterodimer, LRIM1 and APL1C; the interaction stabilizes TEP1-N and TEP1-C heterodimer, prevents its binding to tissues while circulating in the hemolymph and protects the thioester bond from hydrolysis. Mature TEP1 and to a lesser extent full-length TEP1 interact with SPCLIP1; the interaction is induced by microbial infection.</text>
</comment>
<dbReference type="FunFam" id="2.60.40.1930:FF:000001">
    <property type="entry name" value="CD109 isoform 3"/>
    <property type="match status" value="1"/>
</dbReference>
<dbReference type="Pfam" id="PF07677">
    <property type="entry name" value="A2M_recep"/>
    <property type="match status" value="1"/>
</dbReference>
<keyword evidence="9" id="KW-0882">Thioester bond</keyword>
<keyword evidence="8" id="KW-0391">Immunity</keyword>
<dbReference type="InterPro" id="IPR040839">
    <property type="entry name" value="MG4"/>
</dbReference>
<evidence type="ECO:0000259" key="20">
    <source>
        <dbReference type="SMART" id="SM01359"/>
    </source>
</evidence>
<dbReference type="SUPFAM" id="SSF49410">
    <property type="entry name" value="Alpha-macroglobulin receptor domain"/>
    <property type="match status" value="1"/>
</dbReference>
<evidence type="ECO:0000256" key="6">
    <source>
        <dbReference type="ARBA" id="ARBA00022622"/>
    </source>
</evidence>
<dbReference type="Pfam" id="PF00207">
    <property type="entry name" value="A2M"/>
    <property type="match status" value="1"/>
</dbReference>
<reference evidence="23" key="2">
    <citation type="submission" date="2020-05" db="UniProtKB">
        <authorList>
            <consortium name="EnsemblMetazoa"/>
        </authorList>
    </citation>
    <scope>IDENTIFICATION</scope>
    <source>
        <strain evidence="23">LVP_AGWG</strain>
    </source>
</reference>
<evidence type="ECO:0000256" key="3">
    <source>
        <dbReference type="ARBA" id="ARBA00010952"/>
    </source>
</evidence>
<keyword evidence="5" id="KW-0964">Secreted</keyword>
<feature type="domain" description="Alpha-macroglobulin receptor-binding" evidence="22">
    <location>
        <begin position="1320"/>
        <end position="1409"/>
    </location>
</feature>
<comment type="similarity">
    <text evidence="3">Belongs to the protease inhibitor I39 (alpha-2-macroglobulin) family.</text>
</comment>
<dbReference type="Pfam" id="PF17789">
    <property type="entry name" value="MG4"/>
    <property type="match status" value="1"/>
</dbReference>
<evidence type="ECO:0000313" key="23">
    <source>
        <dbReference type="EnsemblMetazoa" id="AAEL008607-PC"/>
    </source>
</evidence>
<dbReference type="OrthoDB" id="7780472at2759"/>
<dbReference type="GO" id="GO:0098552">
    <property type="term" value="C:side of membrane"/>
    <property type="evidence" value="ECO:0007669"/>
    <property type="project" value="UniProtKB-KW"/>
</dbReference>
<comment type="function">
    <text evidence="15">Binds covalently through a thioester bond to the pathogen surface resulting in pathogen clearance.</text>
</comment>
<gene>
    <name evidence="23" type="primary">5570819</name>
</gene>
<evidence type="ECO:0000256" key="9">
    <source>
        <dbReference type="ARBA" id="ARBA00022966"/>
    </source>
</evidence>
<dbReference type="Gene3D" id="2.60.120.1540">
    <property type="match status" value="1"/>
</dbReference>
<keyword evidence="11" id="KW-1015">Disulfide bond</keyword>
<keyword evidence="12" id="KW-0325">Glycoprotein</keyword>
<evidence type="ECO:0000256" key="2">
    <source>
        <dbReference type="ARBA" id="ARBA00004613"/>
    </source>
</evidence>
<dbReference type="Pfam" id="PF07678">
    <property type="entry name" value="TED_complement"/>
    <property type="match status" value="1"/>
</dbReference>
<dbReference type="InterPro" id="IPR013783">
    <property type="entry name" value="Ig-like_fold"/>
</dbReference>
<dbReference type="PANTHER" id="PTHR11412">
    <property type="entry name" value="MACROGLOBULIN / COMPLEMENT"/>
    <property type="match status" value="1"/>
</dbReference>
<dbReference type="InterPro" id="IPR019742">
    <property type="entry name" value="MacrogloblnA2_CS"/>
</dbReference>
<dbReference type="InterPro" id="IPR050473">
    <property type="entry name" value="A2M/Complement_sys"/>
</dbReference>
<evidence type="ECO:0000256" key="18">
    <source>
        <dbReference type="ARBA" id="ARBA00069665"/>
    </source>
</evidence>
<comment type="function">
    <text evidence="14">Modulates negatively TGFB1 signaling in keratinocytes.</text>
</comment>
<dbReference type="InterPro" id="IPR011626">
    <property type="entry name" value="Alpha-macroglobulin_TED"/>
</dbReference>
<evidence type="ECO:0000259" key="22">
    <source>
        <dbReference type="SMART" id="SM01361"/>
    </source>
</evidence>
<evidence type="ECO:0000256" key="4">
    <source>
        <dbReference type="ARBA" id="ARBA00022475"/>
    </source>
</evidence>
<evidence type="ECO:0000313" key="24">
    <source>
        <dbReference type="Proteomes" id="UP000008820"/>
    </source>
</evidence>
<dbReference type="InterPro" id="IPR047565">
    <property type="entry name" value="Alpha-macroglob_thiol-ester_cl"/>
</dbReference>
<evidence type="ECO:0000256" key="5">
    <source>
        <dbReference type="ARBA" id="ARBA00022525"/>
    </source>
</evidence>
<dbReference type="InterPro" id="IPR002890">
    <property type="entry name" value="MG2"/>
</dbReference>
<dbReference type="EnsemblMetazoa" id="AAEL008607-RC">
    <property type="protein sequence ID" value="AAEL008607-PC"/>
    <property type="gene ID" value="AAEL008607"/>
</dbReference>
<reference evidence="23 24" key="1">
    <citation type="submission" date="2017-06" db="EMBL/GenBank/DDBJ databases">
        <title>Aedes aegypti genome working group (AGWG) sequencing and assembly.</title>
        <authorList>
            <consortium name="Aedes aegypti Genome Working Group (AGWG)"/>
            <person name="Matthews B.J."/>
        </authorList>
    </citation>
    <scope>NUCLEOTIDE SEQUENCE [LARGE SCALE GENOMIC DNA]</scope>
    <source>
        <strain evidence="23 24">LVP_AGWG</strain>
    </source>
</reference>
<dbReference type="InterPro" id="IPR041555">
    <property type="entry name" value="MG3"/>
</dbReference>
<dbReference type="Gene3D" id="2.60.40.1940">
    <property type="match status" value="1"/>
</dbReference>
<dbReference type="Gene3D" id="2.60.40.10">
    <property type="entry name" value="Immunoglobulins"/>
    <property type="match status" value="2"/>
</dbReference>
<dbReference type="GO" id="GO:0004866">
    <property type="term" value="F:endopeptidase inhibitor activity"/>
    <property type="evidence" value="ECO:0007669"/>
    <property type="project" value="InterPro"/>
</dbReference>
<feature type="domain" description="Alpha-2-macroglobulin" evidence="21">
    <location>
        <begin position="703"/>
        <end position="793"/>
    </location>
</feature>
<comment type="subcellular location">
    <subcellularLocation>
        <location evidence="1">Cell membrane</location>
        <topology evidence="1">Lipid-anchor</topology>
        <topology evidence="1">GPI-anchor</topology>
    </subcellularLocation>
    <subcellularLocation>
        <location evidence="2">Secreted</location>
    </subcellularLocation>
</comment>
<dbReference type="Gene3D" id="6.20.50.160">
    <property type="match status" value="1"/>
</dbReference>
<evidence type="ECO:0000256" key="17">
    <source>
        <dbReference type="ARBA" id="ARBA00063781"/>
    </source>
</evidence>
<keyword evidence="24" id="KW-1185">Reference proteome</keyword>
<dbReference type="SMART" id="SM01419">
    <property type="entry name" value="Thiol-ester_cl"/>
    <property type="match status" value="1"/>
</dbReference>
<dbReference type="Gene3D" id="2.60.40.690">
    <property type="entry name" value="Alpha-macroglobulin, receptor-binding domain"/>
    <property type="match status" value="1"/>
</dbReference>
<dbReference type="InterPro" id="IPR008930">
    <property type="entry name" value="Terpenoid_cyclase/PrenylTrfase"/>
</dbReference>
<feature type="domain" description="Alpha-2-macroglobulin bait region" evidence="20">
    <location>
        <begin position="446"/>
        <end position="581"/>
    </location>
</feature>
<dbReference type="InterPro" id="IPR041813">
    <property type="entry name" value="A2M_TED"/>
</dbReference>
<evidence type="ECO:0000256" key="7">
    <source>
        <dbReference type="ARBA" id="ARBA00022729"/>
    </source>
</evidence>
<evidence type="ECO:0000256" key="1">
    <source>
        <dbReference type="ARBA" id="ARBA00004609"/>
    </source>
</evidence>
<dbReference type="Pfam" id="PF21412">
    <property type="entry name" value="TEP1_CUB2"/>
    <property type="match status" value="1"/>
</dbReference>
<dbReference type="PANTHER" id="PTHR11412:SF136">
    <property type="entry name" value="CD109 ANTIGEN"/>
    <property type="match status" value="1"/>
</dbReference>
<sequence length="1471" mass="163707">MGHLTMSPPWALSLMVLISVFVVSCKCEGYYTVVGSKLLRPNSEYHVSVSNLNVREPLRFRITLNNTRTGTPLASEDLSLGQGESRLVPFSIGDITEGDYSLTAEGLSGFIFKNESSLTFQSKSFSVFVQTDKAVYKPGDTVRFRVLVLDPNTKPLQKIDTVKVHITDGKNNRIKQWNDAKLVKGVFESELALSSAPVLGNWKINVEALGTKKTQEFEVDEYVLPKFEVSVESPGITTLKDGKVKAIVRAKYTYGKSVKGEATVSAYPDFNFHYVQPFERDVITRKTVPIDGKGSVEFDLRDEIKLQGDYTRNIVIEAVVEEELTGRKQNSSSKVKIYDRAYNMELVKSSEKFKPGLPFTAWLKATFQDGAPLQDDTNSVKVTQEFGWPNQNTTEHTYKLDKNGMAKLIIDTETSSDSISFRAEYLGATFYLGSISQGWVKYSAYVRAKVLTETPTINKDVTVDVSSTVPMKYFNYQVLGRGDVLIGGTIAVPDRMSHTFRFPASFAMVPRARLLVYFIHSDGQMISDFAEIEFASELQNFLKVQLSKTESKPGQDVDITISTNPDSYVGLLGVDQSVLLLKSGNDLTTGKVFDDLKTYEEAVYLQYRRKRFAPWRRFNYYDDFNDAGAVIMTNANEQPATHRVYYMASFSRRSGLLRGGFDVRSFALASPGLPGAPAMIGAAKKAVSATPIVPVTRKTFPESWLWETLLSFSGEKTITKKVPDTITSWMITGFSVSPVYGLGLTRQPRKLNVFLPFFVSTNLPYSVKRGEVVSIPIVVFNYMDSDQTAEVTFHNTEQEFEFADVENEVHENPKLELFRKKTVQVASNTGKTIPFMIKPSKLGHITIKVTATTQLAGDGVERQLLVEPEGLPQYVNKASFVDLRATPEVNNNFTVEIPKNAVPDSTRIEIAVIGDVLGSTIQNLDSLIRMPYGCGEQNMLNFVPNIVVLDYLKNTNQLTASIEDKAKKYMESGYQRELTYMHDDGSFSAFGKSDPKGSTWLTAFVARSFKQAADHISVDEKIIDKSLEWLSDQQSSNGSFPEVGKVSHTDMQGGSGQGIALTAYTLIAFLENKNLIPKYTNVINKALDYIVRNTEGLDDNYALAIAAYALQLADHSAKDFTLSQLDTKATTDEDQKWWNKPIPEADKKNPWYSKPNSVNVEMSAYGMLAFMEAGLDSDALPIMKWLISQRNDKGGFQSTQDTVVGLQALAKLAAKISSKNNDVTIVVTYNENQQKEMKINSENNMILQKFELPSSAKDIDIKATGRGFAVVSLGYKYNMNVTGEWPRFVLDPQVNKNSNQDYLHLTVCTNFVPTAGQNKSNMAVMEVGFPSGFTADSDTLPSLENTEYIKKVELKDGDTVVVMYFDSLDRNELCPTVSAFRTHKVAKQKPAPVVIYDYYDNSRIARQFYNGPAAGLCDICENEDCGNSCSIKSQKQRSPKEEATVMAKSGAVGITIGLQLIVAALLVRLFN</sequence>
<dbReference type="FunFam" id="1.50.10.20:FF:000001">
    <property type="entry name" value="CD109 isoform 1"/>
    <property type="match status" value="1"/>
</dbReference>